<dbReference type="InParanoid" id="A0A6I9VPH2"/>
<accession>A0A6I9VPH2</accession>
<dbReference type="InterPro" id="IPR039353">
    <property type="entry name" value="TF_Adf1"/>
</dbReference>
<keyword evidence="2" id="KW-1185">Reference proteome</keyword>
<proteinExistence type="predicted"/>
<dbReference type="InterPro" id="IPR006578">
    <property type="entry name" value="MADF-dom"/>
</dbReference>
<evidence type="ECO:0000313" key="3">
    <source>
        <dbReference type="RefSeq" id="XP_011205801.2"/>
    </source>
</evidence>
<dbReference type="Proteomes" id="UP001652620">
    <property type="component" value="Chromosome 5"/>
</dbReference>
<dbReference type="PROSITE" id="PS51029">
    <property type="entry name" value="MADF"/>
    <property type="match status" value="1"/>
</dbReference>
<dbReference type="GeneID" id="105227930"/>
<protein>
    <submittedName>
        <fullName evidence="3">Uncharacterized protein LOC105227930</fullName>
    </submittedName>
</protein>
<evidence type="ECO:0000259" key="1">
    <source>
        <dbReference type="PROSITE" id="PS51029"/>
    </source>
</evidence>
<name>A0A6I9VPH2_BACDO</name>
<dbReference type="RefSeq" id="XP_011205801.2">
    <property type="nucleotide sequence ID" value="XM_011207499.3"/>
</dbReference>
<evidence type="ECO:0000313" key="2">
    <source>
        <dbReference type="Proteomes" id="UP001652620"/>
    </source>
</evidence>
<feature type="domain" description="MADF" evidence="1">
    <location>
        <begin position="18"/>
        <end position="103"/>
    </location>
</feature>
<sequence>MELNAYGMNKQTFEEDKELCYLVKQHPQLYDKGHKYYGQKNAIDKAWRTIADSLGKSVPACKARWEILCDYIAYIRAINPDEEQHEDDEDDEDDEDYIDNLLCHIEDMTQQEPSNHISIFQVIHKITEMKICANEDCIQNGIEYLADKIDEQEFHALQQIMQKKQ</sequence>
<dbReference type="SMART" id="SM00595">
    <property type="entry name" value="MADF"/>
    <property type="match status" value="1"/>
</dbReference>
<dbReference type="PANTHER" id="PTHR12243:SF67">
    <property type="entry name" value="COREPRESSOR OF PANGOLIN, ISOFORM A-RELATED"/>
    <property type="match status" value="1"/>
</dbReference>
<dbReference type="AlphaFoldDB" id="A0A6I9VPH2"/>
<reference evidence="3" key="1">
    <citation type="submission" date="2025-08" db="UniProtKB">
        <authorList>
            <consortium name="RefSeq"/>
        </authorList>
    </citation>
    <scope>IDENTIFICATION</scope>
    <source>
        <tissue evidence="3">Adult</tissue>
    </source>
</reference>
<dbReference type="PANTHER" id="PTHR12243">
    <property type="entry name" value="MADF DOMAIN TRANSCRIPTION FACTOR"/>
    <property type="match status" value="1"/>
</dbReference>
<gene>
    <name evidence="3" type="primary">LOC105227930</name>
</gene>
<organism evidence="2 3">
    <name type="scientific">Bactrocera dorsalis</name>
    <name type="common">Oriental fruit fly</name>
    <name type="synonym">Dacus dorsalis</name>
    <dbReference type="NCBI Taxonomy" id="27457"/>
    <lineage>
        <taxon>Eukaryota</taxon>
        <taxon>Metazoa</taxon>
        <taxon>Ecdysozoa</taxon>
        <taxon>Arthropoda</taxon>
        <taxon>Hexapoda</taxon>
        <taxon>Insecta</taxon>
        <taxon>Pterygota</taxon>
        <taxon>Neoptera</taxon>
        <taxon>Endopterygota</taxon>
        <taxon>Diptera</taxon>
        <taxon>Brachycera</taxon>
        <taxon>Muscomorpha</taxon>
        <taxon>Tephritoidea</taxon>
        <taxon>Tephritidae</taxon>
        <taxon>Bactrocera</taxon>
        <taxon>Bactrocera</taxon>
    </lineage>
</organism>
<dbReference type="Gene3D" id="1.10.10.60">
    <property type="entry name" value="Homeodomain-like"/>
    <property type="match status" value="1"/>
</dbReference>
<dbReference type="Pfam" id="PF10545">
    <property type="entry name" value="MADF_DNA_bdg"/>
    <property type="match status" value="1"/>
</dbReference>
<dbReference type="GO" id="GO:0005634">
    <property type="term" value="C:nucleus"/>
    <property type="evidence" value="ECO:0007669"/>
    <property type="project" value="UniProtKB-SubCell"/>
</dbReference>
<dbReference type="OrthoDB" id="10262320at2759"/>
<dbReference type="KEGG" id="bdr:105227930"/>